<reference evidence="1" key="1">
    <citation type="submission" date="2023-03" db="EMBL/GenBank/DDBJ databases">
        <title>Chromosome-level genomes of two armyworms, Mythimna separata and Mythimna loreyi, provide insights into the biosynthesis and reception of sex pheromones.</title>
        <authorList>
            <person name="Zhao H."/>
        </authorList>
    </citation>
    <scope>NUCLEOTIDE SEQUENCE</scope>
    <source>
        <strain evidence="1">BeijingLab</strain>
    </source>
</reference>
<proteinExistence type="predicted"/>
<evidence type="ECO:0000313" key="2">
    <source>
        <dbReference type="Proteomes" id="UP001231649"/>
    </source>
</evidence>
<keyword evidence="2" id="KW-1185">Reference proteome</keyword>
<dbReference type="EMBL" id="CM056791">
    <property type="protein sequence ID" value="KAJ8725951.1"/>
    <property type="molecule type" value="Genomic_DNA"/>
</dbReference>
<accession>A0ACC2QV58</accession>
<comment type="caution">
    <text evidence="1">The sequence shown here is derived from an EMBL/GenBank/DDBJ whole genome shotgun (WGS) entry which is preliminary data.</text>
</comment>
<organism evidence="1 2">
    <name type="scientific">Mythimna loreyi</name>
    <dbReference type="NCBI Taxonomy" id="667449"/>
    <lineage>
        <taxon>Eukaryota</taxon>
        <taxon>Metazoa</taxon>
        <taxon>Ecdysozoa</taxon>
        <taxon>Arthropoda</taxon>
        <taxon>Hexapoda</taxon>
        <taxon>Insecta</taxon>
        <taxon>Pterygota</taxon>
        <taxon>Neoptera</taxon>
        <taxon>Endopterygota</taxon>
        <taxon>Lepidoptera</taxon>
        <taxon>Glossata</taxon>
        <taxon>Ditrysia</taxon>
        <taxon>Noctuoidea</taxon>
        <taxon>Noctuidae</taxon>
        <taxon>Noctuinae</taxon>
        <taxon>Hadenini</taxon>
        <taxon>Mythimna</taxon>
    </lineage>
</organism>
<dbReference type="Proteomes" id="UP001231649">
    <property type="component" value="Chromosome 15"/>
</dbReference>
<sequence length="276" mass="32046">MRYTKQQWYTPAEVAVHNTPTDCWVSANGKVYDVTNWIADQFKICECAKTCSCPNKNWYCNDCVEYCPCFKRGFFYCDGKRLGMNLLMHAGKDLTYWFKDGDWVRHIHAVTGTKVTYRQHGHGFRDPIGPSTRWRPLCEPWWSGDKYVVGKATAKTRPIRITNTLTGSTVTLEVCSEETIYEIMMRYYPHNSHLMSYTWRYMGKALCLKKTLDENGIPDERERFSDVALAENMHIPAILLYYNDDLTEDPPRSDCFCENVTCMMKRPSGCFKSALS</sequence>
<name>A0ACC2QV58_9NEOP</name>
<protein>
    <submittedName>
        <fullName evidence="1">Uncharacterized protein</fullName>
    </submittedName>
</protein>
<gene>
    <name evidence="1" type="ORF">PYW08_004134</name>
</gene>
<evidence type="ECO:0000313" key="1">
    <source>
        <dbReference type="EMBL" id="KAJ8725951.1"/>
    </source>
</evidence>